<evidence type="ECO:0000256" key="8">
    <source>
        <dbReference type="ARBA" id="ARBA00023136"/>
    </source>
</evidence>
<keyword evidence="7 10" id="KW-0443">Lipid metabolism</keyword>
<proteinExistence type="inferred from homology"/>
<evidence type="ECO:0000256" key="9">
    <source>
        <dbReference type="ARBA" id="ARBA00023160"/>
    </source>
</evidence>
<feature type="transmembrane region" description="Helical" evidence="10">
    <location>
        <begin position="22"/>
        <end position="40"/>
    </location>
</feature>
<dbReference type="GO" id="GO:0034626">
    <property type="term" value="P:fatty acid elongation, polyunsaturated fatty acid"/>
    <property type="evidence" value="ECO:0007669"/>
    <property type="project" value="TreeGrafter"/>
</dbReference>
<evidence type="ECO:0000256" key="5">
    <source>
        <dbReference type="ARBA" id="ARBA00022832"/>
    </source>
</evidence>
<evidence type="ECO:0000313" key="12">
    <source>
        <dbReference type="Proteomes" id="UP000699462"/>
    </source>
</evidence>
<feature type="transmembrane region" description="Helical" evidence="10">
    <location>
        <begin position="231"/>
        <end position="251"/>
    </location>
</feature>
<evidence type="ECO:0000313" key="11">
    <source>
        <dbReference type="EMBL" id="KAF8565667.1"/>
    </source>
</evidence>
<dbReference type="GO" id="GO:0005789">
    <property type="term" value="C:endoplasmic reticulum membrane"/>
    <property type="evidence" value="ECO:0007669"/>
    <property type="project" value="TreeGrafter"/>
</dbReference>
<feature type="transmembrane region" description="Helical" evidence="10">
    <location>
        <begin position="104"/>
        <end position="127"/>
    </location>
</feature>
<dbReference type="Proteomes" id="UP000699462">
    <property type="component" value="Unassembled WGS sequence"/>
</dbReference>
<comment type="similarity">
    <text evidence="10">Belongs to the ELO family.</text>
</comment>
<dbReference type="GO" id="GO:0030148">
    <property type="term" value="P:sphingolipid biosynthetic process"/>
    <property type="evidence" value="ECO:0007669"/>
    <property type="project" value="TreeGrafter"/>
</dbReference>
<keyword evidence="2 10" id="KW-0444">Lipid biosynthesis</keyword>
<dbReference type="InterPro" id="IPR002076">
    <property type="entry name" value="ELO_fam"/>
</dbReference>
<comment type="caution">
    <text evidence="11">The sequence shown here is derived from an EMBL/GenBank/DDBJ whole genome shotgun (WGS) entry which is preliminary data.</text>
</comment>
<name>A0A8T0DFY6_9TREM</name>
<sequence length="278" mass="32650">MQIVDLLPEGDPRVKNWGLMDSPAPTFLIVLAYLLIVVWWGRKVMARRTTGFSLQPLMLVYNFCMVLFSGWLWYEFCVAGWFGGGYTLGCQPVDRSRKPKAYRMARVCWFFFISKLVELLDTAFFIARRKFDQFSSQFFLDSRYRVIWMEFQVALCVRVPSCGISTFHAMLNCFIHLLMYTYYGLAAAGPKFRRYIWWKKYLTTAQIIQFVVTILHSVYTLSLRDCNYPKLFNYWILSYALIFLVLFANFYSHAYNKGMSVAGVHPIPMQGRLGHKRD</sequence>
<feature type="transmembrane region" description="Helical" evidence="10">
    <location>
        <begin position="201"/>
        <end position="219"/>
    </location>
</feature>
<dbReference type="PANTHER" id="PTHR11157:SF69">
    <property type="entry name" value="ELONGATION OF VERY LONG CHAIN FATTY ACIDS PROTEIN 7"/>
    <property type="match status" value="1"/>
</dbReference>
<comment type="catalytic activity">
    <reaction evidence="10">
        <text>a very-long-chain acyl-CoA + malonyl-CoA + H(+) = a very-long-chain 3-oxoacyl-CoA + CO2 + CoA</text>
        <dbReference type="Rhea" id="RHEA:32727"/>
        <dbReference type="ChEBI" id="CHEBI:15378"/>
        <dbReference type="ChEBI" id="CHEBI:16526"/>
        <dbReference type="ChEBI" id="CHEBI:57287"/>
        <dbReference type="ChEBI" id="CHEBI:57384"/>
        <dbReference type="ChEBI" id="CHEBI:90725"/>
        <dbReference type="ChEBI" id="CHEBI:90736"/>
        <dbReference type="EC" id="2.3.1.199"/>
    </reaction>
</comment>
<evidence type="ECO:0000256" key="2">
    <source>
        <dbReference type="ARBA" id="ARBA00022516"/>
    </source>
</evidence>
<protein>
    <recommendedName>
        <fullName evidence="10">Elongation of very long chain fatty acids protein</fullName>
        <ecNumber evidence="10">2.3.1.199</ecNumber>
    </recommendedName>
    <alternativeName>
        <fullName evidence="10">Very-long-chain 3-oxoacyl-CoA synthase</fullName>
    </alternativeName>
</protein>
<dbReference type="Pfam" id="PF01151">
    <property type="entry name" value="ELO"/>
    <property type="match status" value="1"/>
</dbReference>
<reference evidence="11 12" key="1">
    <citation type="submission" date="2019-07" db="EMBL/GenBank/DDBJ databases">
        <title>Annotation for the trematode Paragonimus westermani.</title>
        <authorList>
            <person name="Choi Y.-J."/>
        </authorList>
    </citation>
    <scope>NUCLEOTIDE SEQUENCE [LARGE SCALE GENOMIC DNA]</scope>
    <source>
        <strain evidence="11">180907_Pwestermani</strain>
    </source>
</reference>
<keyword evidence="3 10" id="KW-0808">Transferase</keyword>
<dbReference type="PANTHER" id="PTHR11157">
    <property type="entry name" value="FATTY ACID ACYL TRANSFERASE-RELATED"/>
    <property type="match status" value="1"/>
</dbReference>
<evidence type="ECO:0000256" key="6">
    <source>
        <dbReference type="ARBA" id="ARBA00022989"/>
    </source>
</evidence>
<evidence type="ECO:0000256" key="3">
    <source>
        <dbReference type="ARBA" id="ARBA00022679"/>
    </source>
</evidence>
<dbReference type="GO" id="GO:0034625">
    <property type="term" value="P:fatty acid elongation, monounsaturated fatty acid"/>
    <property type="evidence" value="ECO:0007669"/>
    <property type="project" value="TreeGrafter"/>
</dbReference>
<accession>A0A8T0DFY6</accession>
<keyword evidence="4 10" id="KW-0812">Transmembrane</keyword>
<evidence type="ECO:0000256" key="7">
    <source>
        <dbReference type="ARBA" id="ARBA00023098"/>
    </source>
</evidence>
<evidence type="ECO:0000256" key="1">
    <source>
        <dbReference type="ARBA" id="ARBA00004141"/>
    </source>
</evidence>
<evidence type="ECO:0000256" key="10">
    <source>
        <dbReference type="RuleBase" id="RU361115"/>
    </source>
</evidence>
<gene>
    <name evidence="11" type="ORF">P879_02132</name>
</gene>
<dbReference type="GO" id="GO:0042761">
    <property type="term" value="P:very long-chain fatty acid biosynthetic process"/>
    <property type="evidence" value="ECO:0007669"/>
    <property type="project" value="TreeGrafter"/>
</dbReference>
<dbReference type="AlphaFoldDB" id="A0A8T0DFY6"/>
<keyword evidence="8 10" id="KW-0472">Membrane</keyword>
<dbReference type="EMBL" id="JTDF01006339">
    <property type="protein sequence ID" value="KAF8565667.1"/>
    <property type="molecule type" value="Genomic_DNA"/>
</dbReference>
<evidence type="ECO:0000256" key="4">
    <source>
        <dbReference type="ARBA" id="ARBA00022692"/>
    </source>
</evidence>
<organism evidence="11 12">
    <name type="scientific">Paragonimus westermani</name>
    <dbReference type="NCBI Taxonomy" id="34504"/>
    <lineage>
        <taxon>Eukaryota</taxon>
        <taxon>Metazoa</taxon>
        <taxon>Spiralia</taxon>
        <taxon>Lophotrochozoa</taxon>
        <taxon>Platyhelminthes</taxon>
        <taxon>Trematoda</taxon>
        <taxon>Digenea</taxon>
        <taxon>Plagiorchiida</taxon>
        <taxon>Troglotremata</taxon>
        <taxon>Troglotrematidae</taxon>
        <taxon>Paragonimus</taxon>
    </lineage>
</organism>
<feature type="transmembrane region" description="Helical" evidence="10">
    <location>
        <begin position="52"/>
        <end position="74"/>
    </location>
</feature>
<keyword evidence="6 10" id="KW-1133">Transmembrane helix</keyword>
<dbReference type="OrthoDB" id="434092at2759"/>
<dbReference type="GO" id="GO:0019367">
    <property type="term" value="P:fatty acid elongation, saturated fatty acid"/>
    <property type="evidence" value="ECO:0007669"/>
    <property type="project" value="TreeGrafter"/>
</dbReference>
<comment type="subcellular location">
    <subcellularLocation>
        <location evidence="1">Membrane</location>
        <topology evidence="1">Multi-pass membrane protein</topology>
    </subcellularLocation>
</comment>
<keyword evidence="9 10" id="KW-0275">Fatty acid biosynthesis</keyword>
<keyword evidence="12" id="KW-1185">Reference proteome</keyword>
<keyword evidence="5 10" id="KW-0276">Fatty acid metabolism</keyword>
<dbReference type="EC" id="2.3.1.199" evidence="10"/>
<dbReference type="GO" id="GO:0009922">
    <property type="term" value="F:fatty acid elongase activity"/>
    <property type="evidence" value="ECO:0007669"/>
    <property type="project" value="UniProtKB-EC"/>
</dbReference>